<evidence type="ECO:0000313" key="1">
    <source>
        <dbReference type="EMBL" id="SBS89394.1"/>
    </source>
</evidence>
<evidence type="ECO:0000313" key="3">
    <source>
        <dbReference type="Proteomes" id="UP000078546"/>
    </source>
</evidence>
<dbReference type="Proteomes" id="UP000078560">
    <property type="component" value="Unassembled WGS sequence"/>
</dbReference>
<sequence length="79" mass="9689">MCSRVSYFVEFLSSDDGYYTYDINEVCYYLNFWLNYQLNNIMESDIEATFFHRIMKSKIPDFHKKNTPNVKIHNFRRII</sequence>
<organism evidence="1 4">
    <name type="scientific">Plasmodium ovale curtisi</name>
    <dbReference type="NCBI Taxonomy" id="864141"/>
    <lineage>
        <taxon>Eukaryota</taxon>
        <taxon>Sar</taxon>
        <taxon>Alveolata</taxon>
        <taxon>Apicomplexa</taxon>
        <taxon>Aconoidasida</taxon>
        <taxon>Haemosporida</taxon>
        <taxon>Plasmodiidae</taxon>
        <taxon>Plasmodium</taxon>
        <taxon>Plasmodium (Plasmodium)</taxon>
    </lineage>
</organism>
<reference evidence="3 4" key="1">
    <citation type="submission" date="2016-05" db="EMBL/GenBank/DDBJ databases">
        <authorList>
            <person name="Naeem Raeece"/>
        </authorList>
    </citation>
    <scope>NUCLEOTIDE SEQUENCE [LARGE SCALE GENOMIC DNA]</scope>
</reference>
<dbReference type="EMBL" id="FLQU01000721">
    <property type="protein sequence ID" value="SBS89394.1"/>
    <property type="molecule type" value="Genomic_DNA"/>
</dbReference>
<proteinExistence type="predicted"/>
<evidence type="ECO:0000313" key="4">
    <source>
        <dbReference type="Proteomes" id="UP000078560"/>
    </source>
</evidence>
<dbReference type="Proteomes" id="UP000078546">
    <property type="component" value="Unassembled WGS sequence"/>
</dbReference>
<evidence type="ECO:0000313" key="2">
    <source>
        <dbReference type="EMBL" id="SBS99506.1"/>
    </source>
</evidence>
<dbReference type="AlphaFoldDB" id="A0A1A8WCC6"/>
<protein>
    <submittedName>
        <fullName evidence="1">PIR Superfamily Protein</fullName>
    </submittedName>
</protein>
<dbReference type="EMBL" id="FLQV01001346">
    <property type="protein sequence ID" value="SBS99506.1"/>
    <property type="molecule type" value="Genomic_DNA"/>
</dbReference>
<reference evidence="1" key="2">
    <citation type="submission" date="2016-05" db="EMBL/GenBank/DDBJ databases">
        <authorList>
            <person name="Lavstsen T."/>
            <person name="Jespersen J.S."/>
        </authorList>
    </citation>
    <scope>NUCLEOTIDE SEQUENCE [LARGE SCALE GENOMIC DNA]</scope>
</reference>
<gene>
    <name evidence="2" type="ORF">POVCU1_053180</name>
    <name evidence="1" type="ORF">POVCU2_0054160</name>
</gene>
<name>A0A1A8WCC6_PLAOA</name>
<accession>A0A1A8WCC6</accession>